<accession>A0AAV4XBX0</accession>
<dbReference type="Proteomes" id="UP001054837">
    <property type="component" value="Unassembled WGS sequence"/>
</dbReference>
<dbReference type="AlphaFoldDB" id="A0AAV4XBX0"/>
<evidence type="ECO:0000313" key="2">
    <source>
        <dbReference type="EMBL" id="GIY91279.1"/>
    </source>
</evidence>
<feature type="signal peptide" evidence="1">
    <location>
        <begin position="1"/>
        <end position="25"/>
    </location>
</feature>
<keyword evidence="3" id="KW-1185">Reference proteome</keyword>
<proteinExistence type="predicted"/>
<name>A0AAV4XBX0_9ARAC</name>
<sequence length="101" mass="11696">MKGRASSSPLTIPLLPSLLFPIAYSSGLHEDANEVDFQEKSLLPTRYFGEVCKFCRTWKWNEWWWYTLSEPPPCSACPRSLNIKPATSYDVKISRRNLLEE</sequence>
<evidence type="ECO:0000256" key="1">
    <source>
        <dbReference type="SAM" id="SignalP"/>
    </source>
</evidence>
<dbReference type="EMBL" id="BPLQ01015732">
    <property type="protein sequence ID" value="GIY91279.1"/>
    <property type="molecule type" value="Genomic_DNA"/>
</dbReference>
<organism evidence="2 3">
    <name type="scientific">Caerostris darwini</name>
    <dbReference type="NCBI Taxonomy" id="1538125"/>
    <lineage>
        <taxon>Eukaryota</taxon>
        <taxon>Metazoa</taxon>
        <taxon>Ecdysozoa</taxon>
        <taxon>Arthropoda</taxon>
        <taxon>Chelicerata</taxon>
        <taxon>Arachnida</taxon>
        <taxon>Araneae</taxon>
        <taxon>Araneomorphae</taxon>
        <taxon>Entelegynae</taxon>
        <taxon>Araneoidea</taxon>
        <taxon>Araneidae</taxon>
        <taxon>Caerostris</taxon>
    </lineage>
</organism>
<keyword evidence="1" id="KW-0732">Signal</keyword>
<evidence type="ECO:0000313" key="3">
    <source>
        <dbReference type="Proteomes" id="UP001054837"/>
    </source>
</evidence>
<feature type="chain" id="PRO_5043797702" evidence="1">
    <location>
        <begin position="26"/>
        <end position="101"/>
    </location>
</feature>
<comment type="caution">
    <text evidence="2">The sequence shown here is derived from an EMBL/GenBank/DDBJ whole genome shotgun (WGS) entry which is preliminary data.</text>
</comment>
<gene>
    <name evidence="2" type="ORF">CDAR_371451</name>
</gene>
<protein>
    <submittedName>
        <fullName evidence="2">Uncharacterized protein</fullName>
    </submittedName>
</protein>
<reference evidence="2 3" key="1">
    <citation type="submission" date="2021-06" db="EMBL/GenBank/DDBJ databases">
        <title>Caerostris darwini draft genome.</title>
        <authorList>
            <person name="Kono N."/>
            <person name="Arakawa K."/>
        </authorList>
    </citation>
    <scope>NUCLEOTIDE SEQUENCE [LARGE SCALE GENOMIC DNA]</scope>
</reference>